<dbReference type="CDD" id="cd00051">
    <property type="entry name" value="EFh"/>
    <property type="match status" value="1"/>
</dbReference>
<evidence type="ECO:0000259" key="8">
    <source>
        <dbReference type="PROSITE" id="PS50222"/>
    </source>
</evidence>
<accession>A0A813FDX8</accession>
<evidence type="ECO:0000256" key="2">
    <source>
        <dbReference type="ARBA" id="ARBA00022692"/>
    </source>
</evidence>
<name>A0A813FDX8_POLGL</name>
<evidence type="ECO:0000256" key="6">
    <source>
        <dbReference type="SAM" id="MobiDB-lite"/>
    </source>
</evidence>
<feature type="domain" description="EF-hand" evidence="8">
    <location>
        <begin position="465"/>
        <end position="500"/>
    </location>
</feature>
<feature type="region of interest" description="Disordered" evidence="6">
    <location>
        <begin position="57"/>
        <end position="108"/>
    </location>
</feature>
<dbReference type="OrthoDB" id="191686at2759"/>
<organism evidence="9 10">
    <name type="scientific">Polarella glacialis</name>
    <name type="common">Dinoflagellate</name>
    <dbReference type="NCBI Taxonomy" id="89957"/>
    <lineage>
        <taxon>Eukaryota</taxon>
        <taxon>Sar</taxon>
        <taxon>Alveolata</taxon>
        <taxon>Dinophyceae</taxon>
        <taxon>Suessiales</taxon>
        <taxon>Suessiaceae</taxon>
        <taxon>Polarella</taxon>
    </lineage>
</organism>
<dbReference type="GO" id="GO:0001518">
    <property type="term" value="C:voltage-gated sodium channel complex"/>
    <property type="evidence" value="ECO:0007669"/>
    <property type="project" value="TreeGrafter"/>
</dbReference>
<dbReference type="Gene3D" id="1.20.120.350">
    <property type="entry name" value="Voltage-gated potassium channels. Chain C"/>
    <property type="match status" value="1"/>
</dbReference>
<dbReference type="EMBL" id="CAJNNV010023271">
    <property type="protein sequence ID" value="CAE8608621.1"/>
    <property type="molecule type" value="Genomic_DNA"/>
</dbReference>
<dbReference type="InterPro" id="IPR018247">
    <property type="entry name" value="EF_Hand_1_Ca_BS"/>
</dbReference>
<dbReference type="GO" id="GO:0005509">
    <property type="term" value="F:calcium ion binding"/>
    <property type="evidence" value="ECO:0007669"/>
    <property type="project" value="InterPro"/>
</dbReference>
<gene>
    <name evidence="9" type="ORF">PGLA1383_LOCUS26474</name>
</gene>
<keyword evidence="10" id="KW-1185">Reference proteome</keyword>
<dbReference type="PANTHER" id="PTHR10037">
    <property type="entry name" value="VOLTAGE-GATED CATION CHANNEL CALCIUM AND SODIUM"/>
    <property type="match status" value="1"/>
</dbReference>
<dbReference type="AlphaFoldDB" id="A0A813FDX8"/>
<evidence type="ECO:0000256" key="7">
    <source>
        <dbReference type="SAM" id="Phobius"/>
    </source>
</evidence>
<feature type="transmembrane region" description="Helical" evidence="7">
    <location>
        <begin position="236"/>
        <end position="255"/>
    </location>
</feature>
<feature type="compositionally biased region" description="Polar residues" evidence="6">
    <location>
        <begin position="88"/>
        <end position="99"/>
    </location>
</feature>
<keyword evidence="5 7" id="KW-0472">Membrane</keyword>
<evidence type="ECO:0000256" key="5">
    <source>
        <dbReference type="ARBA" id="ARBA00023136"/>
    </source>
</evidence>
<evidence type="ECO:0000256" key="4">
    <source>
        <dbReference type="ARBA" id="ARBA00022989"/>
    </source>
</evidence>
<feature type="transmembrane region" description="Helical" evidence="7">
    <location>
        <begin position="300"/>
        <end position="324"/>
    </location>
</feature>
<dbReference type="Pfam" id="PF00520">
    <property type="entry name" value="Ion_trans"/>
    <property type="match status" value="1"/>
</dbReference>
<dbReference type="PROSITE" id="PS50222">
    <property type="entry name" value="EF_HAND_2"/>
    <property type="match status" value="1"/>
</dbReference>
<protein>
    <recommendedName>
        <fullName evidence="8">EF-hand domain-containing protein</fullName>
    </recommendedName>
</protein>
<evidence type="ECO:0000313" key="10">
    <source>
        <dbReference type="Proteomes" id="UP000654075"/>
    </source>
</evidence>
<dbReference type="InterPro" id="IPR005821">
    <property type="entry name" value="Ion_trans_dom"/>
</dbReference>
<keyword evidence="4 7" id="KW-1133">Transmembrane helix</keyword>
<feature type="transmembrane region" description="Helical" evidence="7">
    <location>
        <begin position="345"/>
        <end position="366"/>
    </location>
</feature>
<dbReference type="InterPro" id="IPR002048">
    <property type="entry name" value="EF_hand_dom"/>
</dbReference>
<feature type="transmembrane region" description="Helical" evidence="7">
    <location>
        <begin position="205"/>
        <end position="224"/>
    </location>
</feature>
<evidence type="ECO:0000313" key="9">
    <source>
        <dbReference type="EMBL" id="CAE8608621.1"/>
    </source>
</evidence>
<dbReference type="SMART" id="SM00054">
    <property type="entry name" value="EFh"/>
    <property type="match status" value="1"/>
</dbReference>
<comment type="subcellular location">
    <subcellularLocation>
        <location evidence="1">Membrane</location>
        <topology evidence="1">Multi-pass membrane protein</topology>
    </subcellularLocation>
</comment>
<dbReference type="Proteomes" id="UP000654075">
    <property type="component" value="Unassembled WGS sequence"/>
</dbReference>
<dbReference type="InterPro" id="IPR011992">
    <property type="entry name" value="EF-hand-dom_pair"/>
</dbReference>
<dbReference type="PANTHER" id="PTHR10037:SF62">
    <property type="entry name" value="SODIUM CHANNEL PROTEIN 60E"/>
    <property type="match status" value="1"/>
</dbReference>
<comment type="caution">
    <text evidence="9">The sequence shown here is derived from an EMBL/GenBank/DDBJ whole genome shotgun (WGS) entry which is preliminary data.</text>
</comment>
<dbReference type="Gene3D" id="1.10.287.70">
    <property type="match status" value="1"/>
</dbReference>
<reference evidence="9" key="1">
    <citation type="submission" date="2021-02" db="EMBL/GenBank/DDBJ databases">
        <authorList>
            <person name="Dougan E. K."/>
            <person name="Rhodes N."/>
            <person name="Thang M."/>
            <person name="Chan C."/>
        </authorList>
    </citation>
    <scope>NUCLEOTIDE SEQUENCE</scope>
</reference>
<feature type="transmembrane region" description="Helical" evidence="7">
    <location>
        <begin position="378"/>
        <end position="398"/>
    </location>
</feature>
<dbReference type="SUPFAM" id="SSF81324">
    <property type="entry name" value="Voltage-gated potassium channels"/>
    <property type="match status" value="1"/>
</dbReference>
<keyword evidence="2 7" id="KW-0812">Transmembrane</keyword>
<evidence type="ECO:0000256" key="3">
    <source>
        <dbReference type="ARBA" id="ARBA00022837"/>
    </source>
</evidence>
<evidence type="ECO:0000256" key="1">
    <source>
        <dbReference type="ARBA" id="ARBA00004141"/>
    </source>
</evidence>
<feature type="transmembrane region" description="Helical" evidence="7">
    <location>
        <begin position="158"/>
        <end position="175"/>
    </location>
</feature>
<dbReference type="Pfam" id="PF13202">
    <property type="entry name" value="EF-hand_5"/>
    <property type="match status" value="1"/>
</dbReference>
<dbReference type="Gene3D" id="1.10.238.10">
    <property type="entry name" value="EF-hand"/>
    <property type="match status" value="1"/>
</dbReference>
<dbReference type="InterPro" id="IPR027359">
    <property type="entry name" value="Volt_channel_dom_sf"/>
</dbReference>
<dbReference type="InterPro" id="IPR043203">
    <property type="entry name" value="VGCC_Ca_Na"/>
</dbReference>
<dbReference type="GO" id="GO:0005248">
    <property type="term" value="F:voltage-gated sodium channel activity"/>
    <property type="evidence" value="ECO:0007669"/>
    <property type="project" value="TreeGrafter"/>
</dbReference>
<proteinExistence type="predicted"/>
<dbReference type="SUPFAM" id="SSF47473">
    <property type="entry name" value="EF-hand"/>
    <property type="match status" value="1"/>
</dbReference>
<dbReference type="PROSITE" id="PS00018">
    <property type="entry name" value="EF_HAND_1"/>
    <property type="match status" value="1"/>
</dbReference>
<keyword evidence="3" id="KW-0106">Calcium</keyword>
<sequence>MTQSEAWDSHGRAPSFQEVLRQLADCHEKELSTLLAEIARLQEDNCGFSCAQLQHTTSASAASPVETSEIWREAAESQSAEQHPGPTPSLSTQPQSTANVDPKPSSGELHREQAFLPLELQGQVDVRYDGIEEETSPPEASAPAGSFREQAAKLLDRFGWISGLLVVMNVMVMAVDAQCRGFDVGYLIAYKDARPAEEVWPSVPAVVYILDAAFTVILALEVGLRMAVLRCKFWKCLFNWIDLLLTMGSLLYLFFDLVNVNLNVFRLVRFWSLSRGFRITRMKPLLDSMLLLFECFKSSMGILFGSLCLIAMLQCIEAMIIGNLMEIFLEDPNQPLEARQLVYKYYGTFTTTMLTMWEVLLGDWIVPTRVAVDHVSEWFSLWFIIHRLLLGFALLNVVSAMFVHQTMQVAEQDIDLQWRKKRNRTSNTEQRLRELFPEDGTISLDEFAELVHTEEWMCVIDSLGLGPRDALALFEMMDVNHSGDISFDEFIAGSARLRGKAKNIDMHLLLADSKRLSSKLDELQRMAGSPLAELAEIAVSSTKMGELASM</sequence>